<keyword evidence="12" id="KW-0190">Covalent protein-DNA linkage</keyword>
<keyword evidence="4" id="KW-0808">Transferase</keyword>
<keyword evidence="8" id="KW-0479">Metal-binding</keyword>
<sequence>MSIDNLRARAWTFTLNNYSKDDRTFVDDWCPRDCTYIVVGFEGGTDDVKTPHMQGYVEFANARRGSALRKLLGGSAHWEVRRATAKTASDYCKKGTQSHEEWSEMNTNGPNFGKNASVIEHGIISKQGKRTDLEDVAEAVVNKVPIAEIAAEHPGTYIRYHKGILALKMALMKHRDTKPTVIWKWGSAGVGKTRSAYESHKSIYIKDGTMWWDGYEQETAIIIDDFDGKWPYRDLLRLLDRYPYQGQIKGGYVPIKSDFIYITCEFHPYKYWSGNELEQVLRRLDKIEEVLPTPSKAL</sequence>
<dbReference type="PROSITE" id="PS52020">
    <property type="entry name" value="CRESS_DNA_REP"/>
    <property type="match status" value="1"/>
</dbReference>
<dbReference type="GO" id="GO:0046872">
    <property type="term" value="F:metal ion binding"/>
    <property type="evidence" value="ECO:0007669"/>
    <property type="project" value="UniProtKB-KW"/>
</dbReference>
<evidence type="ECO:0000256" key="13">
    <source>
        <dbReference type="ARBA" id="ARBA00023125"/>
    </source>
</evidence>
<comment type="catalytic activity">
    <reaction evidence="15">
        <text>ATP + H2O = ADP + phosphate + H(+)</text>
        <dbReference type="Rhea" id="RHEA:13065"/>
        <dbReference type="ChEBI" id="CHEBI:15377"/>
        <dbReference type="ChEBI" id="CHEBI:15378"/>
        <dbReference type="ChEBI" id="CHEBI:30616"/>
        <dbReference type="ChEBI" id="CHEBI:43474"/>
        <dbReference type="ChEBI" id="CHEBI:456216"/>
    </reaction>
</comment>
<accession>A0A8K1HI64</accession>
<keyword evidence="6" id="KW-0235">DNA replication</keyword>
<dbReference type="InterPro" id="IPR000605">
    <property type="entry name" value="Helicase_SF3_ssDNA/RNA_vir"/>
</dbReference>
<dbReference type="GO" id="GO:0016779">
    <property type="term" value="F:nucleotidyltransferase activity"/>
    <property type="evidence" value="ECO:0007669"/>
    <property type="project" value="UniProtKB-KW"/>
</dbReference>
<dbReference type="GO" id="GO:0042025">
    <property type="term" value="C:host cell nucleus"/>
    <property type="evidence" value="ECO:0007669"/>
    <property type="project" value="UniProtKB-SubCell"/>
</dbReference>
<evidence type="ECO:0000256" key="14">
    <source>
        <dbReference type="ARBA" id="ARBA00023268"/>
    </source>
</evidence>
<keyword evidence="10" id="KW-0255">Endonuclease</keyword>
<evidence type="ECO:0000259" key="16">
    <source>
        <dbReference type="PROSITE" id="PS52020"/>
    </source>
</evidence>
<dbReference type="GO" id="GO:0004519">
    <property type="term" value="F:endonuclease activity"/>
    <property type="evidence" value="ECO:0007669"/>
    <property type="project" value="UniProtKB-KW"/>
</dbReference>
<evidence type="ECO:0000313" key="17">
    <source>
        <dbReference type="EMBL" id="UBJ26123.1"/>
    </source>
</evidence>
<dbReference type="InterPro" id="IPR049912">
    <property type="entry name" value="CRESS_DNA_REP"/>
</dbReference>
<evidence type="ECO:0000256" key="11">
    <source>
        <dbReference type="ARBA" id="ARBA00022801"/>
    </source>
</evidence>
<evidence type="ECO:0000256" key="4">
    <source>
        <dbReference type="ARBA" id="ARBA00022679"/>
    </source>
</evidence>
<keyword evidence="3" id="KW-1048">Host nucleus</keyword>
<name>A0A8K1HI64_9VIRU</name>
<dbReference type="Pfam" id="PF02407">
    <property type="entry name" value="Viral_Rep"/>
    <property type="match status" value="1"/>
</dbReference>
<evidence type="ECO:0000256" key="7">
    <source>
        <dbReference type="ARBA" id="ARBA00022722"/>
    </source>
</evidence>
<comment type="cofactor">
    <cofactor evidence="1">
        <name>Mn(2+)</name>
        <dbReference type="ChEBI" id="CHEBI:29035"/>
    </cofactor>
</comment>
<comment type="subcellular location">
    <subcellularLocation>
        <location evidence="2">Host nucleus</location>
    </subcellularLocation>
</comment>
<feature type="domain" description="CRESS-DNA virus Rep endonuclease" evidence="16">
    <location>
        <begin position="5"/>
        <end position="105"/>
    </location>
</feature>
<keyword evidence="14" id="KW-0511">Multifunctional enzyme</keyword>
<keyword evidence="7" id="KW-0540">Nuclease</keyword>
<evidence type="ECO:0000256" key="12">
    <source>
        <dbReference type="ARBA" id="ARBA00023124"/>
    </source>
</evidence>
<evidence type="ECO:0000256" key="2">
    <source>
        <dbReference type="ARBA" id="ARBA00004147"/>
    </source>
</evidence>
<dbReference type="GO" id="GO:0016787">
    <property type="term" value="F:hydrolase activity"/>
    <property type="evidence" value="ECO:0007669"/>
    <property type="project" value="UniProtKB-KW"/>
</dbReference>
<keyword evidence="13" id="KW-0238">DNA-binding</keyword>
<keyword evidence="9" id="KW-0547">Nucleotide-binding</keyword>
<reference evidence="17" key="1">
    <citation type="submission" date="2021-07" db="EMBL/GenBank/DDBJ databases">
        <title>Communication and adaptive evolution of viruses within giant pandas and their associated organisms in a local ecological environment.</title>
        <authorList>
            <person name="Zhao M."/>
            <person name="Liu S."/>
            <person name="Zhang W."/>
        </authorList>
    </citation>
    <scope>NUCLEOTIDE SEQUENCE</scope>
    <source>
        <strain evidence="17">AliP03cir02-2015</strain>
    </source>
</reference>
<dbReference type="Pfam" id="PF00910">
    <property type="entry name" value="RNA_helicase"/>
    <property type="match status" value="1"/>
</dbReference>
<keyword evidence="5" id="KW-0548">Nucleotidyltransferase</keyword>
<dbReference type="GO" id="GO:0000166">
    <property type="term" value="F:nucleotide binding"/>
    <property type="evidence" value="ECO:0007669"/>
    <property type="project" value="UniProtKB-KW"/>
</dbReference>
<keyword evidence="11" id="KW-0378">Hydrolase</keyword>
<organism evidence="17">
    <name type="scientific">Red panda feces-associated circular DNA virus 9</name>
    <dbReference type="NCBI Taxonomy" id="2863984"/>
    <lineage>
        <taxon>Viruses</taxon>
        <taxon>Monodnaviria</taxon>
        <taxon>Shotokuvirae</taxon>
        <taxon>Cressdnaviricota</taxon>
    </lineage>
</organism>
<evidence type="ECO:0000256" key="1">
    <source>
        <dbReference type="ARBA" id="ARBA00001936"/>
    </source>
</evidence>
<dbReference type="EMBL" id="MZ556125">
    <property type="protein sequence ID" value="UBJ26123.1"/>
    <property type="molecule type" value="Genomic_DNA"/>
</dbReference>
<evidence type="ECO:0000256" key="3">
    <source>
        <dbReference type="ARBA" id="ARBA00022562"/>
    </source>
</evidence>
<evidence type="ECO:0000256" key="10">
    <source>
        <dbReference type="ARBA" id="ARBA00022759"/>
    </source>
</evidence>
<evidence type="ECO:0000256" key="9">
    <source>
        <dbReference type="ARBA" id="ARBA00022741"/>
    </source>
</evidence>
<evidence type="ECO:0000256" key="5">
    <source>
        <dbReference type="ARBA" id="ARBA00022695"/>
    </source>
</evidence>
<dbReference type="GO" id="GO:0006260">
    <property type="term" value="P:DNA replication"/>
    <property type="evidence" value="ECO:0007669"/>
    <property type="project" value="UniProtKB-KW"/>
</dbReference>
<proteinExistence type="predicted"/>
<evidence type="ECO:0000256" key="6">
    <source>
        <dbReference type="ARBA" id="ARBA00022705"/>
    </source>
</evidence>
<dbReference type="GO" id="GO:0003677">
    <property type="term" value="F:DNA binding"/>
    <property type="evidence" value="ECO:0007669"/>
    <property type="project" value="UniProtKB-KW"/>
</dbReference>
<dbReference type="Gene3D" id="3.40.1310.20">
    <property type="match status" value="1"/>
</dbReference>
<protein>
    <submittedName>
        <fullName evidence="17">Replication-associated protein</fullName>
    </submittedName>
</protein>
<dbReference type="GO" id="GO:0003723">
    <property type="term" value="F:RNA binding"/>
    <property type="evidence" value="ECO:0007669"/>
    <property type="project" value="InterPro"/>
</dbReference>
<evidence type="ECO:0000256" key="8">
    <source>
        <dbReference type="ARBA" id="ARBA00022723"/>
    </source>
</evidence>
<dbReference type="GO" id="GO:0003724">
    <property type="term" value="F:RNA helicase activity"/>
    <property type="evidence" value="ECO:0007669"/>
    <property type="project" value="InterPro"/>
</dbReference>
<evidence type="ECO:0000256" key="15">
    <source>
        <dbReference type="ARBA" id="ARBA00049360"/>
    </source>
</evidence>